<dbReference type="SUPFAM" id="SSF63600">
    <property type="entry name" value="Telomeric repeat binding factor (TRF) dimerisation domain"/>
    <property type="match status" value="1"/>
</dbReference>
<dbReference type="Proteomes" id="UP001266305">
    <property type="component" value="Unassembled WGS sequence"/>
</dbReference>
<gene>
    <name evidence="1" type="ORF">P7K49_017383</name>
</gene>
<sequence>CYHGGLERADETETSGTAQGARASLSSRCCGSLAARGSFIPLMPSLAQRLCLTQPTPPSATHQNPRAAACSPRGCVDGGAAAAETGRNGEKPLSGRCGWGLLGRRRNQLCGRGRGHGCWLDARFPCCSEDPRPTRDSNEAVLHGLSSPTAYRLRTVYMCQFLTKIAAGKNLDVQLENDE</sequence>
<reference evidence="1 2" key="1">
    <citation type="submission" date="2023-05" db="EMBL/GenBank/DDBJ databases">
        <title>B98-5 Cell Line De Novo Hybrid Assembly: An Optical Mapping Approach.</title>
        <authorList>
            <person name="Kananen K."/>
            <person name="Auerbach J.A."/>
            <person name="Kautto E."/>
            <person name="Blachly J.S."/>
        </authorList>
    </citation>
    <scope>NUCLEOTIDE SEQUENCE [LARGE SCALE GENOMIC DNA]</scope>
    <source>
        <strain evidence="1">B95-8</strain>
        <tissue evidence="1">Cell line</tissue>
    </source>
</reference>
<comment type="caution">
    <text evidence="1">The sequence shown here is derived from an EMBL/GenBank/DDBJ whole genome shotgun (WGS) entry which is preliminary data.</text>
</comment>
<proteinExistence type="predicted"/>
<evidence type="ECO:0000313" key="2">
    <source>
        <dbReference type="Proteomes" id="UP001266305"/>
    </source>
</evidence>
<dbReference type="EMBL" id="JASSZA010000008">
    <property type="protein sequence ID" value="KAK2103527.1"/>
    <property type="molecule type" value="Genomic_DNA"/>
</dbReference>
<protein>
    <submittedName>
        <fullName evidence="1">Uncharacterized protein</fullName>
    </submittedName>
</protein>
<dbReference type="InterPro" id="IPR036507">
    <property type="entry name" value="Telomere_rpt-bd_fac_dimer_sf"/>
</dbReference>
<keyword evidence="2" id="KW-1185">Reference proteome</keyword>
<feature type="non-terminal residue" evidence="1">
    <location>
        <position position="1"/>
    </location>
</feature>
<accession>A0ABQ9V2S6</accession>
<dbReference type="Gene3D" id="1.25.40.210">
    <property type="entry name" value="Telomere repeat-binding factor, dimerisation domain"/>
    <property type="match status" value="1"/>
</dbReference>
<evidence type="ECO:0000313" key="1">
    <source>
        <dbReference type="EMBL" id="KAK2103527.1"/>
    </source>
</evidence>
<organism evidence="1 2">
    <name type="scientific">Saguinus oedipus</name>
    <name type="common">Cotton-top tamarin</name>
    <name type="synonym">Oedipomidas oedipus</name>
    <dbReference type="NCBI Taxonomy" id="9490"/>
    <lineage>
        <taxon>Eukaryota</taxon>
        <taxon>Metazoa</taxon>
        <taxon>Chordata</taxon>
        <taxon>Craniata</taxon>
        <taxon>Vertebrata</taxon>
        <taxon>Euteleostomi</taxon>
        <taxon>Mammalia</taxon>
        <taxon>Eutheria</taxon>
        <taxon>Euarchontoglires</taxon>
        <taxon>Primates</taxon>
        <taxon>Haplorrhini</taxon>
        <taxon>Platyrrhini</taxon>
        <taxon>Cebidae</taxon>
        <taxon>Callitrichinae</taxon>
        <taxon>Saguinus</taxon>
    </lineage>
</organism>
<name>A0ABQ9V2S6_SAGOE</name>